<comment type="similarity">
    <text evidence="1 7">Belongs to the cytochrome P450 family.</text>
</comment>
<evidence type="ECO:0000313" key="8">
    <source>
        <dbReference type="EMBL" id="GLW70551.1"/>
    </source>
</evidence>
<dbReference type="RefSeq" id="WP_285736369.1">
    <property type="nucleotide sequence ID" value="NZ_BSSA01000008.1"/>
</dbReference>
<gene>
    <name evidence="8" type="ORF">Kpho02_28500</name>
</gene>
<dbReference type="Gene3D" id="1.10.630.10">
    <property type="entry name" value="Cytochrome P450"/>
    <property type="match status" value="1"/>
</dbReference>
<dbReference type="CDD" id="cd11029">
    <property type="entry name" value="CYP107-like"/>
    <property type="match status" value="1"/>
</dbReference>
<dbReference type="EMBL" id="BSSA01000008">
    <property type="protein sequence ID" value="GLW70551.1"/>
    <property type="molecule type" value="Genomic_DNA"/>
</dbReference>
<reference evidence="8" key="1">
    <citation type="submission" date="2023-02" db="EMBL/GenBank/DDBJ databases">
        <title>Kitasatospora phosalacinea NBRC 14627.</title>
        <authorList>
            <person name="Ichikawa N."/>
            <person name="Sato H."/>
            <person name="Tonouchi N."/>
        </authorList>
    </citation>
    <scope>NUCLEOTIDE SEQUENCE</scope>
    <source>
        <strain evidence="8">NBRC 14627</strain>
    </source>
</reference>
<sequence>MSDSSVPSCPFLDPAGSALHAEAAGLRAQGPAVLVELPGGVRAWSVTGYEAIQRVTTDPRVSRDHRLHWPGAGEVPEGWVLGPVAFQDSFVNRYGAEHRRARGRIAPTFLPRRVESMRPQVQATADRLVAALGALAPGESADLRTALSRPLTLTVICDLFGVPEELRDGLCEAIDTVLDSTLAEDAALAAQTDLDARLRGLLAHKRARPASDLTSDLLLSDRPGERPLSEQELTGTLFTMITGGFETAVNLITSAVLELLTHPQELARLRAGGTGWSDVIEETLRLEGPVMHVPLRYAVEDIDLGEGVLIRRGDPIIVGFAAAGRDPRVHPDRPDEFDPTRPDKGHLAFGYGPHFCVGAPLARLETEIALSTLFDRLPDLALADPDRPPARIPSMIVNGPAALEVVPRPVPRPVGA</sequence>
<keyword evidence="4 7" id="KW-0560">Oxidoreductase</keyword>
<dbReference type="GO" id="GO:0005506">
    <property type="term" value="F:iron ion binding"/>
    <property type="evidence" value="ECO:0007669"/>
    <property type="project" value="InterPro"/>
</dbReference>
<evidence type="ECO:0000256" key="7">
    <source>
        <dbReference type="RuleBase" id="RU000461"/>
    </source>
</evidence>
<dbReference type="PROSITE" id="PS00086">
    <property type="entry name" value="CYTOCHROME_P450"/>
    <property type="match status" value="1"/>
</dbReference>
<dbReference type="SUPFAM" id="SSF48264">
    <property type="entry name" value="Cytochrome P450"/>
    <property type="match status" value="1"/>
</dbReference>
<keyword evidence="3 7" id="KW-0479">Metal-binding</keyword>
<dbReference type="Pfam" id="PF00067">
    <property type="entry name" value="p450"/>
    <property type="match status" value="1"/>
</dbReference>
<keyword evidence="6 7" id="KW-0503">Monooxygenase</keyword>
<dbReference type="GO" id="GO:0020037">
    <property type="term" value="F:heme binding"/>
    <property type="evidence" value="ECO:0007669"/>
    <property type="project" value="InterPro"/>
</dbReference>
<dbReference type="GO" id="GO:0016705">
    <property type="term" value="F:oxidoreductase activity, acting on paired donors, with incorporation or reduction of molecular oxygen"/>
    <property type="evidence" value="ECO:0007669"/>
    <property type="project" value="InterPro"/>
</dbReference>
<evidence type="ECO:0000256" key="3">
    <source>
        <dbReference type="ARBA" id="ARBA00022723"/>
    </source>
</evidence>
<dbReference type="PANTHER" id="PTHR46696">
    <property type="entry name" value="P450, PUTATIVE (EUROFUNG)-RELATED"/>
    <property type="match status" value="1"/>
</dbReference>
<keyword evidence="5 7" id="KW-0408">Iron</keyword>
<dbReference type="AlphaFoldDB" id="A0A9W6Q8S9"/>
<dbReference type="Proteomes" id="UP001165041">
    <property type="component" value="Unassembled WGS sequence"/>
</dbReference>
<accession>A0A9W6Q8S9</accession>
<evidence type="ECO:0000256" key="6">
    <source>
        <dbReference type="ARBA" id="ARBA00023033"/>
    </source>
</evidence>
<evidence type="ECO:0000256" key="1">
    <source>
        <dbReference type="ARBA" id="ARBA00010617"/>
    </source>
</evidence>
<dbReference type="PRINTS" id="PR00385">
    <property type="entry name" value="P450"/>
</dbReference>
<dbReference type="GO" id="GO:0004497">
    <property type="term" value="F:monooxygenase activity"/>
    <property type="evidence" value="ECO:0007669"/>
    <property type="project" value="UniProtKB-KW"/>
</dbReference>
<keyword evidence="2 7" id="KW-0349">Heme</keyword>
<name>A0A9W6Q8S9_9ACTN</name>
<dbReference type="PRINTS" id="PR00359">
    <property type="entry name" value="BP450"/>
</dbReference>
<evidence type="ECO:0000313" key="9">
    <source>
        <dbReference type="Proteomes" id="UP001165041"/>
    </source>
</evidence>
<dbReference type="FunFam" id="1.10.630.10:FF:000018">
    <property type="entry name" value="Cytochrome P450 monooxygenase"/>
    <property type="match status" value="1"/>
</dbReference>
<dbReference type="PANTHER" id="PTHR46696:SF1">
    <property type="entry name" value="CYTOCHROME P450 YJIB-RELATED"/>
    <property type="match status" value="1"/>
</dbReference>
<dbReference type="InterPro" id="IPR036396">
    <property type="entry name" value="Cyt_P450_sf"/>
</dbReference>
<evidence type="ECO:0000256" key="5">
    <source>
        <dbReference type="ARBA" id="ARBA00023004"/>
    </source>
</evidence>
<dbReference type="InterPro" id="IPR002397">
    <property type="entry name" value="Cyt_P450_B"/>
</dbReference>
<evidence type="ECO:0000256" key="4">
    <source>
        <dbReference type="ARBA" id="ARBA00023002"/>
    </source>
</evidence>
<dbReference type="InterPro" id="IPR017972">
    <property type="entry name" value="Cyt_P450_CS"/>
</dbReference>
<organism evidence="8 9">
    <name type="scientific">Kitasatospora phosalacinea</name>
    <dbReference type="NCBI Taxonomy" id="2065"/>
    <lineage>
        <taxon>Bacteria</taxon>
        <taxon>Bacillati</taxon>
        <taxon>Actinomycetota</taxon>
        <taxon>Actinomycetes</taxon>
        <taxon>Kitasatosporales</taxon>
        <taxon>Streptomycetaceae</taxon>
        <taxon>Kitasatospora</taxon>
    </lineage>
</organism>
<dbReference type="InterPro" id="IPR001128">
    <property type="entry name" value="Cyt_P450"/>
</dbReference>
<protein>
    <submittedName>
        <fullName evidence="8">Cytochrome P450</fullName>
    </submittedName>
</protein>
<proteinExistence type="inferred from homology"/>
<comment type="caution">
    <text evidence="8">The sequence shown here is derived from an EMBL/GenBank/DDBJ whole genome shotgun (WGS) entry which is preliminary data.</text>
</comment>
<evidence type="ECO:0000256" key="2">
    <source>
        <dbReference type="ARBA" id="ARBA00022617"/>
    </source>
</evidence>